<keyword evidence="3" id="KW-1185">Reference proteome</keyword>
<evidence type="ECO:0000259" key="1">
    <source>
        <dbReference type="Pfam" id="PF14534"/>
    </source>
</evidence>
<dbReference type="Proteomes" id="UP001233264">
    <property type="component" value="Plasmid pSkuCCBAU71714a"/>
</dbReference>
<name>A0ABY8TG44_9HYPH</name>
<keyword evidence="2" id="KW-0614">Plasmid</keyword>
<geneLocation type="plasmid" evidence="2 3">
    <name>pSkuCCBAU71714a</name>
</geneLocation>
<evidence type="ECO:0000313" key="2">
    <source>
        <dbReference type="EMBL" id="WHS95738.1"/>
    </source>
</evidence>
<dbReference type="RefSeq" id="WP_127700906.1">
    <property type="nucleotide sequence ID" value="NZ_CP120366.1"/>
</dbReference>
<dbReference type="Gene3D" id="3.10.450.50">
    <property type="match status" value="1"/>
</dbReference>
<gene>
    <name evidence="2" type="ORF">PZL22_005879</name>
</gene>
<dbReference type="InterPro" id="IPR032710">
    <property type="entry name" value="NTF2-like_dom_sf"/>
</dbReference>
<reference evidence="2 3" key="1">
    <citation type="submission" date="2023-03" db="EMBL/GenBank/DDBJ databases">
        <authorList>
            <person name="Menendez E."/>
            <person name="Kaur S."/>
            <person name="Flores-Felix J.D."/>
            <person name="diCenzo G.C."/>
            <person name="Peix A."/>
            <person name="Velazquez E."/>
        </authorList>
    </citation>
    <scope>NUCLEOTIDE SEQUENCE [LARGE SCALE GENOMIC DNA]</scope>
    <source>
        <strain evidence="2 3">CCBAU 71714</strain>
        <plasmid evidence="2 3">pSkuCCBAU71714a</plasmid>
    </source>
</reference>
<dbReference type="InterPro" id="IPR027843">
    <property type="entry name" value="DUF4440"/>
</dbReference>
<accession>A0ABY8TG44</accession>
<protein>
    <submittedName>
        <fullName evidence="2">Nuclear transport factor 2 family protein</fullName>
    </submittedName>
</protein>
<dbReference type="SUPFAM" id="SSF54427">
    <property type="entry name" value="NTF2-like"/>
    <property type="match status" value="1"/>
</dbReference>
<feature type="domain" description="DUF4440" evidence="1">
    <location>
        <begin position="10"/>
        <end position="111"/>
    </location>
</feature>
<organism evidence="2 3">
    <name type="scientific">Sinorhizobium kummerowiae</name>
    <dbReference type="NCBI Taxonomy" id="158892"/>
    <lineage>
        <taxon>Bacteria</taxon>
        <taxon>Pseudomonadati</taxon>
        <taxon>Pseudomonadota</taxon>
        <taxon>Alphaproteobacteria</taxon>
        <taxon>Hyphomicrobiales</taxon>
        <taxon>Rhizobiaceae</taxon>
        <taxon>Sinorhizobium/Ensifer group</taxon>
        <taxon>Sinorhizobium</taxon>
    </lineage>
</organism>
<dbReference type="EMBL" id="CP120366">
    <property type="protein sequence ID" value="WHS95738.1"/>
    <property type="molecule type" value="Genomic_DNA"/>
</dbReference>
<sequence>MALLDEILEIERRLWRNDADVYAATYLPQAVLIFPGIGRIDLDTAVEAIRGENAAGRHWAEVSFSAETAVEVAAGTCLVAYHADARWNDQPTAEAVDCLTVYVERDGRWRVAAHQQTASA</sequence>
<proteinExistence type="predicted"/>
<dbReference type="Pfam" id="PF14534">
    <property type="entry name" value="DUF4440"/>
    <property type="match status" value="1"/>
</dbReference>
<evidence type="ECO:0000313" key="3">
    <source>
        <dbReference type="Proteomes" id="UP001233264"/>
    </source>
</evidence>